<dbReference type="SUPFAM" id="SSF52047">
    <property type="entry name" value="RNI-like"/>
    <property type="match status" value="1"/>
</dbReference>
<dbReference type="PANTHER" id="PTHR34145">
    <property type="entry name" value="OS02G0105600 PROTEIN"/>
    <property type="match status" value="1"/>
</dbReference>
<keyword evidence="3" id="KW-1185">Reference proteome</keyword>
<dbReference type="InterPro" id="IPR053772">
    <property type="entry name" value="At1g61320/At1g61330-like"/>
</dbReference>
<protein>
    <submittedName>
        <fullName evidence="2">FBD-associated F-box protein</fullName>
    </submittedName>
</protein>
<accession>A0ABD1GU20</accession>
<dbReference type="InterPro" id="IPR055411">
    <property type="entry name" value="LRR_FXL15/At3g58940/PEG3-like"/>
</dbReference>
<dbReference type="AlphaFoldDB" id="A0ABD1GU20"/>
<evidence type="ECO:0000259" key="1">
    <source>
        <dbReference type="Pfam" id="PF24758"/>
    </source>
</evidence>
<dbReference type="Pfam" id="PF24758">
    <property type="entry name" value="LRR_At5g56370"/>
    <property type="match status" value="1"/>
</dbReference>
<proteinExistence type="predicted"/>
<gene>
    <name evidence="2" type="ORF">AAHA92_15976</name>
</gene>
<dbReference type="InterPro" id="IPR032675">
    <property type="entry name" value="LRR_dom_sf"/>
</dbReference>
<sequence>MIDQVLKSHKGSHIKEFRLDARIYTGEFESWFEFAIAKNAEIVHISICPRELYHRLPNANGLECLKELSLSNIHMTDQDFGHLVSNCVALERLALSYVGWRNVSIVGLSKLKHLNLSYLWGTATIVIRDLISLVSLRCCEWSGKGIDMWINEFSVQLSNIPKLTKLELRNHRYQLGHIEFLAGLPSCMRDQLQLLLLSSRTLTMLDHDLPFQLANLKHLEIMFCMRNDCERDDWRHVGHLVKACGSLQKLVIKFGEVNAETLKHPQHPHMSQNQKCLEISGYLGYCEEHGLVLDLINNITNITSFQKVNFVAPREEALDRARFDFEHITSVDFLVIS</sequence>
<evidence type="ECO:0000313" key="3">
    <source>
        <dbReference type="Proteomes" id="UP001567538"/>
    </source>
</evidence>
<dbReference type="Gene3D" id="3.80.10.10">
    <property type="entry name" value="Ribonuclease Inhibitor"/>
    <property type="match status" value="1"/>
</dbReference>
<dbReference type="Proteomes" id="UP001567538">
    <property type="component" value="Unassembled WGS sequence"/>
</dbReference>
<organism evidence="2 3">
    <name type="scientific">Salvia divinorum</name>
    <name type="common">Maria pastora</name>
    <name type="synonym">Diviner's sage</name>
    <dbReference type="NCBI Taxonomy" id="28513"/>
    <lineage>
        <taxon>Eukaryota</taxon>
        <taxon>Viridiplantae</taxon>
        <taxon>Streptophyta</taxon>
        <taxon>Embryophyta</taxon>
        <taxon>Tracheophyta</taxon>
        <taxon>Spermatophyta</taxon>
        <taxon>Magnoliopsida</taxon>
        <taxon>eudicotyledons</taxon>
        <taxon>Gunneridae</taxon>
        <taxon>Pentapetalae</taxon>
        <taxon>asterids</taxon>
        <taxon>lamiids</taxon>
        <taxon>Lamiales</taxon>
        <taxon>Lamiaceae</taxon>
        <taxon>Nepetoideae</taxon>
        <taxon>Mentheae</taxon>
        <taxon>Salviinae</taxon>
        <taxon>Salvia</taxon>
        <taxon>Salvia subgen. Calosphace</taxon>
    </lineage>
</organism>
<comment type="caution">
    <text evidence="2">The sequence shown here is derived from an EMBL/GenBank/DDBJ whole genome shotgun (WGS) entry which is preliminary data.</text>
</comment>
<reference evidence="2 3" key="1">
    <citation type="submission" date="2024-06" db="EMBL/GenBank/DDBJ databases">
        <title>A chromosome level genome sequence of Diviner's sage (Salvia divinorum).</title>
        <authorList>
            <person name="Ford S.A."/>
            <person name="Ro D.-K."/>
            <person name="Ness R.W."/>
            <person name="Phillips M.A."/>
        </authorList>
    </citation>
    <scope>NUCLEOTIDE SEQUENCE [LARGE SCALE GENOMIC DNA]</scope>
    <source>
        <strain evidence="2">SAF-2024a</strain>
        <tissue evidence="2">Leaf</tissue>
    </source>
</reference>
<dbReference type="EMBL" id="JBEAFC010000007">
    <property type="protein sequence ID" value="KAL1547648.1"/>
    <property type="molecule type" value="Genomic_DNA"/>
</dbReference>
<feature type="domain" description="F-box/LRR-repeat protein 15/At3g58940/PEG3-like LRR" evidence="1">
    <location>
        <begin position="35"/>
        <end position="174"/>
    </location>
</feature>
<name>A0ABD1GU20_SALDI</name>
<evidence type="ECO:0000313" key="2">
    <source>
        <dbReference type="EMBL" id="KAL1547648.1"/>
    </source>
</evidence>
<dbReference type="PANTHER" id="PTHR34145:SF68">
    <property type="entry name" value="FBD DOMAIN-CONTAINING PROTEIN"/>
    <property type="match status" value="1"/>
</dbReference>